<dbReference type="InterPro" id="IPR004843">
    <property type="entry name" value="Calcineurin-like_PHP"/>
</dbReference>
<dbReference type="Proteomes" id="UP000799429">
    <property type="component" value="Unassembled WGS sequence"/>
</dbReference>
<evidence type="ECO:0000313" key="3">
    <source>
        <dbReference type="EMBL" id="KAF2839656.1"/>
    </source>
</evidence>
<protein>
    <submittedName>
        <fullName evidence="3">Ser/Thr protein phosphatase family protein</fullName>
    </submittedName>
</protein>
<feature type="domain" description="Calcineurin-like phosphoesterase" evidence="2">
    <location>
        <begin position="21"/>
        <end position="250"/>
    </location>
</feature>
<dbReference type="Pfam" id="PF00149">
    <property type="entry name" value="Metallophos"/>
    <property type="match status" value="1"/>
</dbReference>
<dbReference type="EMBL" id="MU006094">
    <property type="protein sequence ID" value="KAF2839656.1"/>
    <property type="molecule type" value="Genomic_DNA"/>
</dbReference>
<gene>
    <name evidence="3" type="ORF">M501DRAFT_991673</name>
</gene>
<feature type="region of interest" description="Disordered" evidence="1">
    <location>
        <begin position="176"/>
        <end position="196"/>
    </location>
</feature>
<name>A0A9P4SBK5_9PEZI</name>
<dbReference type="PANTHER" id="PTHR12905">
    <property type="entry name" value="METALLOPHOSPHOESTERASE"/>
    <property type="match status" value="1"/>
</dbReference>
<dbReference type="InterPro" id="IPR051693">
    <property type="entry name" value="UPF0046_metallophosphoest"/>
</dbReference>
<proteinExistence type="predicted"/>
<accession>A0A9P4SBK5</accession>
<comment type="caution">
    <text evidence="3">The sequence shown here is derived from an EMBL/GenBank/DDBJ whole genome shotgun (WGS) entry which is preliminary data.</text>
</comment>
<dbReference type="GO" id="GO:0016787">
    <property type="term" value="F:hydrolase activity"/>
    <property type="evidence" value="ECO:0007669"/>
    <property type="project" value="InterPro"/>
</dbReference>
<reference evidence="3" key="1">
    <citation type="journal article" date="2020" name="Stud. Mycol.">
        <title>101 Dothideomycetes genomes: a test case for predicting lifestyles and emergence of pathogens.</title>
        <authorList>
            <person name="Haridas S."/>
            <person name="Albert R."/>
            <person name="Binder M."/>
            <person name="Bloem J."/>
            <person name="Labutti K."/>
            <person name="Salamov A."/>
            <person name="Andreopoulos B."/>
            <person name="Baker S."/>
            <person name="Barry K."/>
            <person name="Bills G."/>
            <person name="Bluhm B."/>
            <person name="Cannon C."/>
            <person name="Castanera R."/>
            <person name="Culley D."/>
            <person name="Daum C."/>
            <person name="Ezra D."/>
            <person name="Gonzalez J."/>
            <person name="Henrissat B."/>
            <person name="Kuo A."/>
            <person name="Liang C."/>
            <person name="Lipzen A."/>
            <person name="Lutzoni F."/>
            <person name="Magnuson J."/>
            <person name="Mondo S."/>
            <person name="Nolan M."/>
            <person name="Ohm R."/>
            <person name="Pangilinan J."/>
            <person name="Park H.-J."/>
            <person name="Ramirez L."/>
            <person name="Alfaro M."/>
            <person name="Sun H."/>
            <person name="Tritt A."/>
            <person name="Yoshinaga Y."/>
            <person name="Zwiers L.-H."/>
            <person name="Turgeon B."/>
            <person name="Goodwin S."/>
            <person name="Spatafora J."/>
            <person name="Crous P."/>
            <person name="Grigoriev I."/>
        </authorList>
    </citation>
    <scope>NUCLEOTIDE SEQUENCE</scope>
    <source>
        <strain evidence="3">CBS 101060</strain>
    </source>
</reference>
<dbReference type="AlphaFoldDB" id="A0A9P4SBK5"/>
<evidence type="ECO:0000259" key="2">
    <source>
        <dbReference type="Pfam" id="PF00149"/>
    </source>
</evidence>
<evidence type="ECO:0000256" key="1">
    <source>
        <dbReference type="SAM" id="MobiDB-lite"/>
    </source>
</evidence>
<dbReference type="Gene3D" id="3.60.21.10">
    <property type="match status" value="1"/>
</dbReference>
<dbReference type="SUPFAM" id="SSF56300">
    <property type="entry name" value="Metallo-dependent phosphatases"/>
    <property type="match status" value="1"/>
</dbReference>
<evidence type="ECO:0000313" key="4">
    <source>
        <dbReference type="Proteomes" id="UP000799429"/>
    </source>
</evidence>
<dbReference type="CDD" id="cd07379">
    <property type="entry name" value="MPP_239FB"/>
    <property type="match status" value="1"/>
</dbReference>
<sequence length="342" mass="38379">MSTPSNVTPTTIHSRDTVKTRVLIISDTHAADLFDEDEDSHAFRKPLPKADILLHCGDLTKIGKLHEYEDTIAMLSSVDAELKLVIAGNHDITLDEEFYAKEGRRMHRDRYREGAPKSANEIWTGQLAKDAGITYLEEGTYDFGLSSGAKFKVYASPYQPEFCNWAFPYFHEKGNDEDRFNPPSETPKGSKNIAQNPIPEFPEVDIIMTHGPPYGIRDETSGGEKVGCKHLLSASRRARPRLHAFGHIHEGWGAERVKWNFPSVVEKLSQWNVKSVKSLEHIEVEKEKVIAERAAYINASKDGPSPLAVGEETLMVNASIMDLFYRPIHAPWLVDIDLPVGT</sequence>
<dbReference type="InterPro" id="IPR029052">
    <property type="entry name" value="Metallo-depent_PP-like"/>
</dbReference>
<dbReference type="OrthoDB" id="630188at2759"/>
<keyword evidence="4" id="KW-1185">Reference proteome</keyword>
<dbReference type="PANTHER" id="PTHR12905:SF0">
    <property type="entry name" value="CALCINEURIN-LIKE PHOSPHOESTERASE DOMAIN-CONTAINING PROTEIN"/>
    <property type="match status" value="1"/>
</dbReference>
<organism evidence="3 4">
    <name type="scientific">Patellaria atrata CBS 101060</name>
    <dbReference type="NCBI Taxonomy" id="1346257"/>
    <lineage>
        <taxon>Eukaryota</taxon>
        <taxon>Fungi</taxon>
        <taxon>Dikarya</taxon>
        <taxon>Ascomycota</taxon>
        <taxon>Pezizomycotina</taxon>
        <taxon>Dothideomycetes</taxon>
        <taxon>Dothideomycetes incertae sedis</taxon>
        <taxon>Patellariales</taxon>
        <taxon>Patellariaceae</taxon>
        <taxon>Patellaria</taxon>
    </lineage>
</organism>